<keyword evidence="4" id="KW-0614">Plasmid</keyword>
<feature type="transmembrane region" description="Helical" evidence="1">
    <location>
        <begin position="147"/>
        <end position="164"/>
    </location>
</feature>
<dbReference type="KEGG" id="ssph:SPSPH_047040"/>
<feature type="transmembrane region" description="Helical" evidence="1">
    <location>
        <begin position="176"/>
        <end position="196"/>
    </location>
</feature>
<evidence type="ECO:0000313" key="6">
    <source>
        <dbReference type="Proteomes" id="UP000245702"/>
    </source>
</evidence>
<dbReference type="AlphaFoldDB" id="A0A1U7MA28"/>
<evidence type="ECO:0000313" key="5">
    <source>
        <dbReference type="Proteomes" id="UP000186950"/>
    </source>
</evidence>
<reference evidence="4" key="2">
    <citation type="submission" date="2024-03" db="EMBL/GenBank/DDBJ databases">
        <title>Complete genome sequence of Sporomusa sphaeroides DSM 2875T isolated from mud of the Leine river and Sporomusa ovata DSM 2662T isolated from sugar beet leaf silage.</title>
        <authorList>
            <person name="Boeer T."/>
            <person name="Lueschen A."/>
            <person name="Daniel R."/>
            <person name="Poehlein A."/>
        </authorList>
    </citation>
    <scope>NUCLEOTIDE SEQUENCE</scope>
    <source>
        <strain evidence="4">DSM 2875</strain>
        <plasmid evidence="4">pSSP59</plasmid>
    </source>
</reference>
<dbReference type="InterPro" id="IPR000045">
    <property type="entry name" value="Prepilin_IV_endopep_pep"/>
</dbReference>
<evidence type="ECO:0000313" key="4">
    <source>
        <dbReference type="EMBL" id="WXA41892.1"/>
    </source>
</evidence>
<dbReference type="Pfam" id="PF01478">
    <property type="entry name" value="Peptidase_A24"/>
    <property type="match status" value="1"/>
</dbReference>
<feature type="transmembrane region" description="Helical" evidence="1">
    <location>
        <begin position="120"/>
        <end position="141"/>
    </location>
</feature>
<accession>A0A1U7MA28</accession>
<feature type="transmembrane region" description="Helical" evidence="1">
    <location>
        <begin position="7"/>
        <end position="33"/>
    </location>
</feature>
<organism evidence="4 5">
    <name type="scientific">Sporomusa sphaeroides DSM 2875</name>
    <dbReference type="NCBI Taxonomy" id="1337886"/>
    <lineage>
        <taxon>Bacteria</taxon>
        <taxon>Bacillati</taxon>
        <taxon>Bacillota</taxon>
        <taxon>Negativicutes</taxon>
        <taxon>Selenomonadales</taxon>
        <taxon>Sporomusaceae</taxon>
        <taxon>Sporomusa</taxon>
    </lineage>
</organism>
<dbReference type="RefSeq" id="WP_075758174.1">
    <property type="nucleotide sequence ID" value="NZ_CP146992.1"/>
</dbReference>
<proteinExistence type="predicted"/>
<evidence type="ECO:0000259" key="2">
    <source>
        <dbReference type="Pfam" id="PF01478"/>
    </source>
</evidence>
<keyword evidence="1" id="KW-1133">Transmembrane helix</keyword>
<keyword evidence="1" id="KW-0812">Transmembrane</keyword>
<geneLocation type="plasmid" evidence="4 5">
    <name>pSSP59</name>
</geneLocation>
<dbReference type="Proteomes" id="UP000186950">
    <property type="component" value="Plasmid pSSP59"/>
</dbReference>
<reference evidence="3 6" key="1">
    <citation type="submission" date="2016-01" db="EMBL/GenBank/DDBJ databases">
        <authorList>
            <person name="Brown R."/>
        </authorList>
    </citation>
    <scope>NUCLEOTIDE SEQUENCE [LARGE SCALE GENOMIC DNA]</scope>
    <source>
        <strain evidence="3">Sporomusa sphaeroides DSM 2875</strain>
    </source>
</reference>
<dbReference type="EMBL" id="FCOW01000042">
    <property type="protein sequence ID" value="CVK21659.1"/>
    <property type="molecule type" value="Genomic_DNA"/>
</dbReference>
<feature type="transmembrane region" description="Helical" evidence="1">
    <location>
        <begin position="39"/>
        <end position="55"/>
    </location>
</feature>
<feature type="domain" description="Prepilin type IV endopeptidase peptidase" evidence="2">
    <location>
        <begin position="45"/>
        <end position="160"/>
    </location>
</feature>
<feature type="transmembrane region" description="Helical" evidence="1">
    <location>
        <begin position="62"/>
        <end position="81"/>
    </location>
</feature>
<dbReference type="Proteomes" id="UP000245702">
    <property type="component" value="Unassembled WGS sequence"/>
</dbReference>
<evidence type="ECO:0000313" key="3">
    <source>
        <dbReference type="EMBL" id="CVK21659.1"/>
    </source>
</evidence>
<gene>
    <name evidence="4" type="ORF">SPSPH_047040</name>
    <name evidence="3" type="ORF">SSPH_04354</name>
</gene>
<feature type="transmembrane region" description="Helical" evidence="1">
    <location>
        <begin position="87"/>
        <end position="108"/>
    </location>
</feature>
<evidence type="ECO:0000256" key="1">
    <source>
        <dbReference type="SAM" id="Phobius"/>
    </source>
</evidence>
<name>A0A1U7MA28_9FIRM</name>
<dbReference type="GO" id="GO:0016020">
    <property type="term" value="C:membrane"/>
    <property type="evidence" value="ECO:0007669"/>
    <property type="project" value="InterPro"/>
</dbReference>
<sequence>MIIFYLSAIFLCILTGTTILISSITWLVIYNYVGFGPEFILYASFTIFTIMIMIIDYLTQYVYHWMIFVNLLISLLCQFFMGKLLVILYDLFLTISFCFIFIVLAVICQKIKDKSFNYRNLFIEVFGFGDVLYILLMSSVLGVYDTISVLFCASILAFIINGIGNTPTSPFPFCHFLGIAIPINFFIPGGFLSLYVNMLDYLFM</sequence>
<keyword evidence="1" id="KW-0472">Membrane</keyword>
<dbReference type="GO" id="GO:0004190">
    <property type="term" value="F:aspartic-type endopeptidase activity"/>
    <property type="evidence" value="ECO:0007669"/>
    <property type="project" value="InterPro"/>
</dbReference>
<protein>
    <recommendedName>
        <fullName evidence="2">Prepilin type IV endopeptidase peptidase domain-containing protein</fullName>
    </recommendedName>
</protein>
<keyword evidence="6" id="KW-1185">Reference proteome</keyword>
<dbReference type="EMBL" id="CP146992">
    <property type="protein sequence ID" value="WXA41892.1"/>
    <property type="molecule type" value="Genomic_DNA"/>
</dbReference>